<name>A0ABD3QXQ4_9STRA</name>
<evidence type="ECO:0000313" key="1">
    <source>
        <dbReference type="EMBL" id="KAL3805033.1"/>
    </source>
</evidence>
<comment type="caution">
    <text evidence="1">The sequence shown here is derived from an EMBL/GenBank/DDBJ whole genome shotgun (WGS) entry which is preliminary data.</text>
</comment>
<dbReference type="AlphaFoldDB" id="A0ABD3QXQ4"/>
<organism evidence="1 2">
    <name type="scientific">Cyclotella cryptica</name>
    <dbReference type="NCBI Taxonomy" id="29204"/>
    <lineage>
        <taxon>Eukaryota</taxon>
        <taxon>Sar</taxon>
        <taxon>Stramenopiles</taxon>
        <taxon>Ochrophyta</taxon>
        <taxon>Bacillariophyta</taxon>
        <taxon>Coscinodiscophyceae</taxon>
        <taxon>Thalassiosirophycidae</taxon>
        <taxon>Stephanodiscales</taxon>
        <taxon>Stephanodiscaceae</taxon>
        <taxon>Cyclotella</taxon>
    </lineage>
</organism>
<proteinExistence type="predicted"/>
<dbReference type="Proteomes" id="UP001516023">
    <property type="component" value="Unassembled WGS sequence"/>
</dbReference>
<dbReference type="Gene3D" id="3.40.50.1970">
    <property type="match status" value="1"/>
</dbReference>
<reference evidence="1 2" key="1">
    <citation type="journal article" date="2020" name="G3 (Bethesda)">
        <title>Improved Reference Genome for Cyclotella cryptica CCMP332, a Model for Cell Wall Morphogenesis, Salinity Adaptation, and Lipid Production in Diatoms (Bacillariophyta).</title>
        <authorList>
            <person name="Roberts W.R."/>
            <person name="Downey K.M."/>
            <person name="Ruck E.C."/>
            <person name="Traller J.C."/>
            <person name="Alverson A.J."/>
        </authorList>
    </citation>
    <scope>NUCLEOTIDE SEQUENCE [LARGE SCALE GENOMIC DNA]</scope>
    <source>
        <strain evidence="1 2">CCMP332</strain>
    </source>
</reference>
<evidence type="ECO:0000313" key="2">
    <source>
        <dbReference type="Proteomes" id="UP001516023"/>
    </source>
</evidence>
<keyword evidence="2" id="KW-1185">Reference proteome</keyword>
<protein>
    <recommendedName>
        <fullName evidence="3">Alcohol dehydrogenase iron-type/glycerol dehydrogenase GldA domain-containing protein</fullName>
    </recommendedName>
</protein>
<gene>
    <name evidence="1" type="ORF">HJC23_003261</name>
</gene>
<dbReference type="SUPFAM" id="SSF56796">
    <property type="entry name" value="Dehydroquinate synthase-like"/>
    <property type="match status" value="1"/>
</dbReference>
<sequence length="459" mass="48918">MSTPNATPLLHSFQPLRTYLRQNLAHLRSTPCLMITSSAPPHTTGGAHSQTAPTQQDAKVHAFVQRNTQSILSEFNLRAVPITATSAFPTMENVNEAISLAKRAGLKPSEGVILGIGSGPAMDLAKAVSDRIHEFGGGGGGGVWAASSKSSPSLLLDTKEEMLLPFRPPSWDKDQGDVCQRDAVIAFDSIDKMSIPPLYSALTLTRKGDVPAALSMAHVAAAALTIVLDLARLVDTQQLELDSDDFALQVKTVASSCASILEAAAKESKDLDTNNNVMIETTNGHAHGKILIEAILTLSSLMDQASTIQSANSSSWTTIPQQLANALLPTYFPQSHIFTFMACTLPGLCNTFASNKTASTSLVGEVAQTILNSGSIGNYPVKPESSLAALSSWATNITQKAGIPTMARLAFGTPDLHGLFDKLDAYDALMESQYDGIGGRRSNDHMFLLQDVLERSLNR</sequence>
<dbReference type="EMBL" id="JABMIG020000004">
    <property type="protein sequence ID" value="KAL3805033.1"/>
    <property type="molecule type" value="Genomic_DNA"/>
</dbReference>
<accession>A0ABD3QXQ4</accession>
<evidence type="ECO:0008006" key="3">
    <source>
        <dbReference type="Google" id="ProtNLM"/>
    </source>
</evidence>